<dbReference type="GO" id="GO:0009055">
    <property type="term" value="F:electron transfer activity"/>
    <property type="evidence" value="ECO:0007669"/>
    <property type="project" value="InterPro"/>
</dbReference>
<dbReference type="InterPro" id="IPR003245">
    <property type="entry name" value="Phytocyanin_dom"/>
</dbReference>
<evidence type="ECO:0000259" key="1">
    <source>
        <dbReference type="PROSITE" id="PS51485"/>
    </source>
</evidence>
<dbReference type="InterPro" id="IPR008972">
    <property type="entry name" value="Cupredoxin"/>
</dbReference>
<comment type="caution">
    <text evidence="2">The sequence shown here is derived from an EMBL/GenBank/DDBJ whole genome shotgun (WGS) entry which is preliminary data.</text>
</comment>
<dbReference type="SUPFAM" id="SSF49503">
    <property type="entry name" value="Cupredoxins"/>
    <property type="match status" value="1"/>
</dbReference>
<sequence length="62" mass="6847">MVVPSLAKVYTVGDTPGWTTGVDYSTWTKDKTFKVGDSLGEFFNLYILPNVGSIILTDIVKF</sequence>
<accession>A0A7J9JSF4</accession>
<keyword evidence="3" id="KW-1185">Reference proteome</keyword>
<feature type="domain" description="Phytocyanin" evidence="1">
    <location>
        <begin position="8"/>
        <end position="62"/>
    </location>
</feature>
<organism evidence="2 3">
    <name type="scientific">Gossypium armourianum</name>
    <dbReference type="NCBI Taxonomy" id="34283"/>
    <lineage>
        <taxon>Eukaryota</taxon>
        <taxon>Viridiplantae</taxon>
        <taxon>Streptophyta</taxon>
        <taxon>Embryophyta</taxon>
        <taxon>Tracheophyta</taxon>
        <taxon>Spermatophyta</taxon>
        <taxon>Magnoliopsida</taxon>
        <taxon>eudicotyledons</taxon>
        <taxon>Gunneridae</taxon>
        <taxon>Pentapetalae</taxon>
        <taxon>rosids</taxon>
        <taxon>malvids</taxon>
        <taxon>Malvales</taxon>
        <taxon>Malvaceae</taxon>
        <taxon>Malvoideae</taxon>
        <taxon>Gossypium</taxon>
    </lineage>
</organism>
<dbReference type="PROSITE" id="PS51485">
    <property type="entry name" value="PHYTOCYANIN"/>
    <property type="match status" value="1"/>
</dbReference>
<proteinExistence type="predicted"/>
<dbReference type="EMBL" id="JABFAE010000009">
    <property type="protein sequence ID" value="MBA0837130.1"/>
    <property type="molecule type" value="Genomic_DNA"/>
</dbReference>
<reference evidence="2 3" key="1">
    <citation type="journal article" date="2019" name="Genome Biol. Evol.">
        <title>Insights into the evolution of the New World diploid cottons (Gossypium, subgenus Houzingenia) based on genome sequencing.</title>
        <authorList>
            <person name="Grover C.E."/>
            <person name="Arick M.A. 2nd"/>
            <person name="Thrash A."/>
            <person name="Conover J.L."/>
            <person name="Sanders W.S."/>
            <person name="Peterson D.G."/>
            <person name="Frelichowski J.E."/>
            <person name="Scheffler J.A."/>
            <person name="Scheffler B.E."/>
            <person name="Wendel J.F."/>
        </authorList>
    </citation>
    <scope>NUCLEOTIDE SEQUENCE [LARGE SCALE GENOMIC DNA]</scope>
    <source>
        <strain evidence="2">6</strain>
        <tissue evidence="2">Leaf</tissue>
    </source>
</reference>
<protein>
    <recommendedName>
        <fullName evidence="1">Phytocyanin domain-containing protein</fullName>
    </recommendedName>
</protein>
<dbReference type="Gene3D" id="2.60.40.420">
    <property type="entry name" value="Cupredoxins - blue copper proteins"/>
    <property type="match status" value="1"/>
</dbReference>
<name>A0A7J9JSF4_9ROSI</name>
<dbReference type="AlphaFoldDB" id="A0A7J9JSF4"/>
<dbReference type="Pfam" id="PF02298">
    <property type="entry name" value="Cu_bind_like"/>
    <property type="match status" value="1"/>
</dbReference>
<dbReference type="Proteomes" id="UP000593575">
    <property type="component" value="Unassembled WGS sequence"/>
</dbReference>
<gene>
    <name evidence="2" type="ORF">Goarm_009310</name>
</gene>
<evidence type="ECO:0000313" key="3">
    <source>
        <dbReference type="Proteomes" id="UP000593575"/>
    </source>
</evidence>
<evidence type="ECO:0000313" key="2">
    <source>
        <dbReference type="EMBL" id="MBA0837130.1"/>
    </source>
</evidence>